<comment type="caution">
    <text evidence="1">The sequence shown here is derived from an EMBL/GenBank/DDBJ whole genome shotgun (WGS) entry which is preliminary data.</text>
</comment>
<evidence type="ECO:0000313" key="1">
    <source>
        <dbReference type="EMBL" id="MFC7247121.1"/>
    </source>
</evidence>
<proteinExistence type="predicted"/>
<dbReference type="Proteomes" id="UP001596392">
    <property type="component" value="Unassembled WGS sequence"/>
</dbReference>
<name>A0ABW2H5C8_9ACTN</name>
<keyword evidence="2" id="KW-1185">Reference proteome</keyword>
<sequence length="236" mass="25891">MVPDWLADHALPPEGTVEELLAAAQSLIPLDLLSESGLGEELTECARFAYLHLWMNGLQDVGWFAQETGRDMELPREFWLRLAAAAFGMGLPEFVPYCLGKAQGRPRRDIPDLIAALATMPLALGPAWPREAGELRLQCDRAANLLRMTDSQLHSLLMVGEVQPLSVQLTATGFPESIDEVLSESFDDLFALVTSPAFPERCAEHAWAVIATNRFRVALSSGSFPGTCAVVWWRAG</sequence>
<protein>
    <submittedName>
        <fullName evidence="1">Uncharacterized protein</fullName>
    </submittedName>
</protein>
<evidence type="ECO:0000313" key="2">
    <source>
        <dbReference type="Proteomes" id="UP001596392"/>
    </source>
</evidence>
<reference evidence="2" key="1">
    <citation type="journal article" date="2019" name="Int. J. Syst. Evol. Microbiol.">
        <title>The Global Catalogue of Microorganisms (GCM) 10K type strain sequencing project: providing services to taxonomists for standard genome sequencing and annotation.</title>
        <authorList>
            <consortium name="The Broad Institute Genomics Platform"/>
            <consortium name="The Broad Institute Genome Sequencing Center for Infectious Disease"/>
            <person name="Wu L."/>
            <person name="Ma J."/>
        </authorList>
    </citation>
    <scope>NUCLEOTIDE SEQUENCE [LARGE SCALE GENOMIC DNA]</scope>
    <source>
        <strain evidence="2">CGMCC 1.9106</strain>
    </source>
</reference>
<organism evidence="1 2">
    <name type="scientific">Catellatospora aurea</name>
    <dbReference type="NCBI Taxonomy" id="1337874"/>
    <lineage>
        <taxon>Bacteria</taxon>
        <taxon>Bacillati</taxon>
        <taxon>Actinomycetota</taxon>
        <taxon>Actinomycetes</taxon>
        <taxon>Micromonosporales</taxon>
        <taxon>Micromonosporaceae</taxon>
        <taxon>Catellatospora</taxon>
    </lineage>
</organism>
<gene>
    <name evidence="1" type="ORF">ACFQO7_31995</name>
</gene>
<accession>A0ABW2H5C8</accession>
<dbReference type="EMBL" id="JBHTAC010000050">
    <property type="protein sequence ID" value="MFC7247121.1"/>
    <property type="molecule type" value="Genomic_DNA"/>
</dbReference>
<dbReference type="RefSeq" id="WP_376809877.1">
    <property type="nucleotide sequence ID" value="NZ_JBHTAC010000050.1"/>
</dbReference>